<evidence type="ECO:0000256" key="5">
    <source>
        <dbReference type="ARBA" id="ARBA00038306"/>
    </source>
</evidence>
<dbReference type="PANTHER" id="PTHR34001:SF3">
    <property type="entry name" value="BLL7405 PROTEIN"/>
    <property type="match status" value="1"/>
</dbReference>
<sequence length="210" mass="22309">MKRRFVSAAVASFLITGLVAGSAMAADAIEEVPAAPAAEITPVFTWTGFYAGLGGGPTWANGDFDVFSEDMNGGLITGFVGYNWQLDNNFVFGIEGDVSYNWDKADVGPFEVGLETAGSVRARLGYAIDRALIYGAAGWTGAQVHIDGPAGNDRDTLSGWTIGAGVDYAFTNNVFGRLEYRYNDYGSADLLGLDGDIDQHVVMIGVGYKF</sequence>
<protein>
    <submittedName>
        <fullName evidence="8">Outer membrane immunogenic protein</fullName>
    </submittedName>
</protein>
<evidence type="ECO:0000256" key="2">
    <source>
        <dbReference type="ARBA" id="ARBA00022729"/>
    </source>
</evidence>
<evidence type="ECO:0000256" key="3">
    <source>
        <dbReference type="ARBA" id="ARBA00023136"/>
    </source>
</evidence>
<evidence type="ECO:0000256" key="6">
    <source>
        <dbReference type="SAM" id="SignalP"/>
    </source>
</evidence>
<keyword evidence="3" id="KW-0472">Membrane</keyword>
<keyword evidence="4" id="KW-0998">Cell outer membrane</keyword>
<accession>A0ABR9IJH5</accession>
<keyword evidence="9" id="KW-1185">Reference proteome</keyword>
<evidence type="ECO:0000259" key="7">
    <source>
        <dbReference type="Pfam" id="PF13505"/>
    </source>
</evidence>
<dbReference type="InterPro" id="IPR051692">
    <property type="entry name" value="OMP-like"/>
</dbReference>
<dbReference type="PANTHER" id="PTHR34001">
    <property type="entry name" value="BLL7405 PROTEIN"/>
    <property type="match status" value="1"/>
</dbReference>
<evidence type="ECO:0000313" key="8">
    <source>
        <dbReference type="EMBL" id="MBE1503316.1"/>
    </source>
</evidence>
<dbReference type="EMBL" id="JADBEC010000001">
    <property type="protein sequence ID" value="MBE1503316.1"/>
    <property type="molecule type" value="Genomic_DNA"/>
</dbReference>
<evidence type="ECO:0000256" key="4">
    <source>
        <dbReference type="ARBA" id="ARBA00023237"/>
    </source>
</evidence>
<proteinExistence type="inferred from homology"/>
<dbReference type="RefSeq" id="WP_192727513.1">
    <property type="nucleotide sequence ID" value="NZ_BAAAVL010000003.1"/>
</dbReference>
<dbReference type="Gene3D" id="2.40.160.20">
    <property type="match status" value="1"/>
</dbReference>
<evidence type="ECO:0000256" key="1">
    <source>
        <dbReference type="ARBA" id="ARBA00004442"/>
    </source>
</evidence>
<gene>
    <name evidence="8" type="ORF">H4W29_000497</name>
</gene>
<name>A0ABR9IJH5_RHIVS</name>
<reference evidence="8 9" key="1">
    <citation type="submission" date="2020-10" db="EMBL/GenBank/DDBJ databases">
        <title>Sequencing the genomes of 1000 actinobacteria strains.</title>
        <authorList>
            <person name="Klenk H.-P."/>
        </authorList>
    </citation>
    <scope>NUCLEOTIDE SEQUENCE [LARGE SCALE GENOMIC DNA]</scope>
    <source>
        <strain evidence="8 9">DSM 7307</strain>
    </source>
</reference>
<dbReference type="SUPFAM" id="SSF56925">
    <property type="entry name" value="OMPA-like"/>
    <property type="match status" value="1"/>
</dbReference>
<comment type="similarity">
    <text evidence="5">Belongs to the Omp25/RopB family.</text>
</comment>
<dbReference type="Proteomes" id="UP000620262">
    <property type="component" value="Unassembled WGS sequence"/>
</dbReference>
<feature type="domain" description="Outer membrane protein beta-barrel" evidence="7">
    <location>
        <begin position="38"/>
        <end position="210"/>
    </location>
</feature>
<organism evidence="8 9">
    <name type="scientific">Rhizobium viscosum</name>
    <name type="common">Arthrobacter viscosus</name>
    <dbReference type="NCBI Taxonomy" id="1673"/>
    <lineage>
        <taxon>Bacteria</taxon>
        <taxon>Pseudomonadati</taxon>
        <taxon>Pseudomonadota</taxon>
        <taxon>Alphaproteobacteria</taxon>
        <taxon>Hyphomicrobiales</taxon>
        <taxon>Rhizobiaceae</taxon>
        <taxon>Rhizobium/Agrobacterium group</taxon>
        <taxon>Rhizobium</taxon>
    </lineage>
</organism>
<feature type="signal peptide" evidence="6">
    <location>
        <begin position="1"/>
        <end position="25"/>
    </location>
</feature>
<dbReference type="InterPro" id="IPR027385">
    <property type="entry name" value="Beta-barrel_OMP"/>
</dbReference>
<keyword evidence="2 6" id="KW-0732">Signal</keyword>
<feature type="chain" id="PRO_5045441288" evidence="6">
    <location>
        <begin position="26"/>
        <end position="210"/>
    </location>
</feature>
<dbReference type="Pfam" id="PF13505">
    <property type="entry name" value="OMP_b-brl"/>
    <property type="match status" value="1"/>
</dbReference>
<comment type="caution">
    <text evidence="8">The sequence shown here is derived from an EMBL/GenBank/DDBJ whole genome shotgun (WGS) entry which is preliminary data.</text>
</comment>
<dbReference type="InterPro" id="IPR011250">
    <property type="entry name" value="OMP/PagP_B-barrel"/>
</dbReference>
<evidence type="ECO:0000313" key="9">
    <source>
        <dbReference type="Proteomes" id="UP000620262"/>
    </source>
</evidence>
<comment type="subcellular location">
    <subcellularLocation>
        <location evidence="1">Cell outer membrane</location>
    </subcellularLocation>
</comment>